<reference evidence="4" key="1">
    <citation type="submission" date="2020-06" db="EMBL/GenBank/DDBJ databases">
        <authorList>
            <person name="Li T."/>
            <person name="Hu X."/>
            <person name="Zhang T."/>
            <person name="Song X."/>
            <person name="Zhang H."/>
            <person name="Dai N."/>
            <person name="Sheng W."/>
            <person name="Hou X."/>
            <person name="Wei L."/>
        </authorList>
    </citation>
    <scope>NUCLEOTIDE SEQUENCE</scope>
    <source>
        <strain evidence="4">K16</strain>
        <tissue evidence="4">Leaf</tissue>
    </source>
</reference>
<evidence type="ECO:0000256" key="2">
    <source>
        <dbReference type="SAM" id="MobiDB-lite"/>
    </source>
</evidence>
<comment type="caution">
    <text evidence="4">The sequence shown here is derived from an EMBL/GenBank/DDBJ whole genome shotgun (WGS) entry which is preliminary data.</text>
</comment>
<accession>A0AAE1TB76</accession>
<reference evidence="4" key="2">
    <citation type="journal article" date="2024" name="Plant">
        <title>Genomic evolution and insights into agronomic trait innovations of Sesamum species.</title>
        <authorList>
            <person name="Miao H."/>
            <person name="Wang L."/>
            <person name="Qu L."/>
            <person name="Liu H."/>
            <person name="Sun Y."/>
            <person name="Le M."/>
            <person name="Wang Q."/>
            <person name="Wei S."/>
            <person name="Zheng Y."/>
            <person name="Lin W."/>
            <person name="Duan Y."/>
            <person name="Cao H."/>
            <person name="Xiong S."/>
            <person name="Wang X."/>
            <person name="Wei L."/>
            <person name="Li C."/>
            <person name="Ma Q."/>
            <person name="Ju M."/>
            <person name="Zhao R."/>
            <person name="Li G."/>
            <person name="Mu C."/>
            <person name="Tian Q."/>
            <person name="Mei H."/>
            <person name="Zhang T."/>
            <person name="Gao T."/>
            <person name="Zhang H."/>
        </authorList>
    </citation>
    <scope>NUCLEOTIDE SEQUENCE</scope>
    <source>
        <strain evidence="4">K16</strain>
    </source>
</reference>
<evidence type="ECO:0000256" key="1">
    <source>
        <dbReference type="SAM" id="Coils"/>
    </source>
</evidence>
<dbReference type="PANTHER" id="PTHR33566">
    <property type="entry name" value="EN/SPM-LIKE TRANSPOSON-RELATED"/>
    <property type="match status" value="1"/>
</dbReference>
<dbReference type="Pfam" id="PF01467">
    <property type="entry name" value="CTP_transf_like"/>
    <property type="match status" value="1"/>
</dbReference>
<dbReference type="Proteomes" id="UP001289374">
    <property type="component" value="Unassembled WGS sequence"/>
</dbReference>
<evidence type="ECO:0000313" key="4">
    <source>
        <dbReference type="EMBL" id="KAK4384843.1"/>
    </source>
</evidence>
<keyword evidence="1" id="KW-0175">Coiled coil</keyword>
<dbReference type="PANTHER" id="PTHR33566:SF1">
    <property type="entry name" value="EN_SPM-LIKE TRANSPOSON-RELATED"/>
    <property type="match status" value="1"/>
</dbReference>
<feature type="compositionally biased region" description="Basic and acidic residues" evidence="2">
    <location>
        <begin position="13"/>
        <end position="24"/>
    </location>
</feature>
<organism evidence="4 5">
    <name type="scientific">Sesamum angolense</name>
    <dbReference type="NCBI Taxonomy" id="2727404"/>
    <lineage>
        <taxon>Eukaryota</taxon>
        <taxon>Viridiplantae</taxon>
        <taxon>Streptophyta</taxon>
        <taxon>Embryophyta</taxon>
        <taxon>Tracheophyta</taxon>
        <taxon>Spermatophyta</taxon>
        <taxon>Magnoliopsida</taxon>
        <taxon>eudicotyledons</taxon>
        <taxon>Gunneridae</taxon>
        <taxon>Pentapetalae</taxon>
        <taxon>asterids</taxon>
        <taxon>lamiids</taxon>
        <taxon>Lamiales</taxon>
        <taxon>Pedaliaceae</taxon>
        <taxon>Sesamum</taxon>
    </lineage>
</organism>
<dbReference type="SUPFAM" id="SSF52374">
    <property type="entry name" value="Nucleotidylyl transferase"/>
    <property type="match status" value="1"/>
</dbReference>
<feature type="region of interest" description="Disordered" evidence="2">
    <location>
        <begin position="1"/>
        <end position="33"/>
    </location>
</feature>
<gene>
    <name evidence="4" type="ORF">Sango_2608300</name>
</gene>
<feature type="domain" description="Cytidyltransferase-like" evidence="3">
    <location>
        <begin position="1688"/>
        <end position="1840"/>
    </location>
</feature>
<sequence>MYSKTPQSSMNKRPREDSSTERPRKSPYGVVKAEDDASETKIFKFRVLLPNGTTLELKLSELRNEMPIEEFVGVVKREYFNVAKQRRSLEPKRAINWKYQDLCFTDVHANKMRIKVNFQDFMPNSWHFLWLHDGSAEPDAYEDNSLQALWSNGKCERKLIRYEIAIVELHANRITIFDTGPGMDGTDGNLVKCERSTLLWRFFKFGNCVIHGFPNYAINWFAENLFIVLLIELSQGKNGSIFAQISKRESYRGQTPISNGNSELSGILLIVDLNPFFGMFGYGGAVATMCLGRHAIVSSKTKNCKKVFTLHLEREALVGSSHSESCWKTKGGIRDPVEDEKENSPHGSFMKVEIFEPKMKTMDIKHLRCQLKDIYFPYIQQIDSPYDPEFKTWDNVQVNGKDLVGIRGGEVATTNLHSCNGPNFILELRFSNSQDTSMLGQSQKVFLEANARLKCVYFPIVKGEESIQRILDKLEADGCGIRESYESFSRVSVRRLGRLLPDTRWPLLPFMEPKPKVGEKAQILRRCCSRVKCFIDTDSGFNPTPNKTDLAHHHPYTKALKNFGNRAPDNEKDVQIEISRDGKKLTLAQLEKQYNDWVSEMHVEYDEEIDGGLDQATLVVVSSEIKKLGISSDVVRVHEKIEWKGTCWAAGQKIKVLKGACPGCHKNNVFATLQYIILQGLQGDACGEARLICRPLGLPEDKGCQLLVENGNRTIDIRDSLSLPIRVIDSGKCLPVDDAEWENKLQAYCQKLPSAIDLLSHIDCHYLGIDGGLPADVVQAGDAPPENIVAVIRPKSFPESSSKRLDQKFIVRNSLDMSLEVNLRAGSKSVGRHGHIYSVRIPPSSHKGLHGLYIFPLKSKRPDLFQKAGSYALSFSLNGSRDLRFEHEVKVQAAANVGSWKVTSHKQDLIYTVRVGCCFKPVSIACYDRYNNSILFTSVPKLIVKLVSNTAVLAQVRTTKVDVTADKLNVKLKGIVVKSSKLDEIRPTYEATLNISTLDEEFSVAFPCRGIRSSSLFLYTWRSQKIIAHPQKLKMQLIPGHIVEELALEVFDEYGNHAKEDEEISLCVDGFSFQDGSSINGGVMYCVKKVAANGFVDLSNTLKVSKGYGKDILLSATFQERVIFRLDFQTEKREIRTMSKVFKNCEVGSQLENIVFEVVNPEGEVDESIHDEEKYGQSHTLMIKSNSFDIDDSVRYGFRHGRCTIRSIPLPHKEGIFSFSTVHSRYPELNLDIEVHVEKTRRGNYAEIGNHEDEGHPILSPQNSCQENELILPQSPALKVPEVVNRSLSPQSSSRYVLPIGYLPSPRTPKLESTNSLNENSDVSPIQELEDDLASCGMRKIHRETNVQNLDDRRKLIEQHISVLQASIDLDLRNASRTCAKELIQMKIESKSQSASAVICRLHEEVPFESRSQDILGIVALLGTAESIELSRILAQYLGEDQMRAIVCKNYAAAHCLETNTLATKFGKSVSGGYLALCLEDIRPITSKPSSNPQELLPLQKPTLLNGCVPQGFIEYAVNMISIEASYLRWRTKSGHGLRETLFYRLFGELQVYRNRDCMMNAQSCIKNGAVSLDGGVMRGNGLVSLGHWEPDILFPVKDKALTPQSLKSLQMLERELTELNRQIDEENKALERDIKKLDMSRDRTDRMAASNPDIALPMDKLSLGCISKDGLSSSESKVKLYVVLVSTGSFNPPTYMHLRCFELARDAVNSQGLCVIGGYMSPVNDSYKKKASQSTYQRTLTVLSRVKTSLCKSGVVSTESLKVMLVCGSDLLESFSIPGFWIREQVKTICQDFGLICIRRGGQDVESIISKDDILNEYKNDIIVVDEVVPNGISSTGLRDCISRGLSVKYLTADEVIDYIKQNGLYKSE</sequence>
<protein>
    <submittedName>
        <fullName evidence="4">Structural maintenance of chromosomes flexible hinge domain-containing protein GMI1</fullName>
    </submittedName>
</protein>
<dbReference type="InterPro" id="IPR004821">
    <property type="entry name" value="Cyt_trans-like"/>
</dbReference>
<dbReference type="Gene3D" id="3.40.50.620">
    <property type="entry name" value="HUPs"/>
    <property type="match status" value="2"/>
</dbReference>
<evidence type="ECO:0000259" key="3">
    <source>
        <dbReference type="Pfam" id="PF01467"/>
    </source>
</evidence>
<dbReference type="InterPro" id="IPR014729">
    <property type="entry name" value="Rossmann-like_a/b/a_fold"/>
</dbReference>
<keyword evidence="5" id="KW-1185">Reference proteome</keyword>
<name>A0AAE1TB76_9LAMI</name>
<dbReference type="EMBL" id="JACGWL010000016">
    <property type="protein sequence ID" value="KAK4384843.1"/>
    <property type="molecule type" value="Genomic_DNA"/>
</dbReference>
<proteinExistence type="predicted"/>
<dbReference type="GO" id="GO:0003824">
    <property type="term" value="F:catalytic activity"/>
    <property type="evidence" value="ECO:0007669"/>
    <property type="project" value="InterPro"/>
</dbReference>
<feature type="coiled-coil region" evidence="1">
    <location>
        <begin position="1607"/>
        <end position="1641"/>
    </location>
</feature>
<evidence type="ECO:0000313" key="5">
    <source>
        <dbReference type="Proteomes" id="UP001289374"/>
    </source>
</evidence>
<feature type="compositionally biased region" description="Polar residues" evidence="2">
    <location>
        <begin position="1"/>
        <end position="11"/>
    </location>
</feature>